<feature type="domain" description="N-acetyltransferase" evidence="1">
    <location>
        <begin position="4"/>
        <end position="159"/>
    </location>
</feature>
<evidence type="ECO:0000313" key="3">
    <source>
        <dbReference type="Proteomes" id="UP000010729"/>
    </source>
</evidence>
<evidence type="ECO:0000313" key="2">
    <source>
        <dbReference type="EMBL" id="EMY32952.1"/>
    </source>
</evidence>
<organism evidence="2 3">
    <name type="scientific">Arthrobacter crystallopoietes BAB-32</name>
    <dbReference type="NCBI Taxonomy" id="1246476"/>
    <lineage>
        <taxon>Bacteria</taxon>
        <taxon>Bacillati</taxon>
        <taxon>Actinomycetota</taxon>
        <taxon>Actinomycetes</taxon>
        <taxon>Micrococcales</taxon>
        <taxon>Micrococcaceae</taxon>
        <taxon>Crystallibacter</taxon>
    </lineage>
</organism>
<dbReference type="InterPro" id="IPR000182">
    <property type="entry name" value="GNAT_dom"/>
</dbReference>
<dbReference type="GO" id="GO:0016747">
    <property type="term" value="F:acyltransferase activity, transferring groups other than amino-acyl groups"/>
    <property type="evidence" value="ECO:0007669"/>
    <property type="project" value="InterPro"/>
</dbReference>
<reference evidence="2 3" key="1">
    <citation type="journal article" date="2013" name="Genome Announc.">
        <title>Draft Genome Sequence of Arthrobacter crystallopoietes Strain BAB-32, Revealing Genes for Bioremediation.</title>
        <authorList>
            <person name="Joshi M.N."/>
            <person name="Pandit A.S."/>
            <person name="Sharma A."/>
            <person name="Pandya R.V."/>
            <person name="Desai S.M."/>
            <person name="Saxena A.K."/>
            <person name="Bagatharia S.B."/>
        </authorList>
    </citation>
    <scope>NUCLEOTIDE SEQUENCE [LARGE SCALE GENOMIC DNA]</scope>
    <source>
        <strain evidence="2 3">BAB-32</strain>
    </source>
</reference>
<dbReference type="RefSeq" id="WP_005272348.1">
    <property type="nucleotide sequence ID" value="NZ_ANPE02000214.1"/>
</dbReference>
<dbReference type="SUPFAM" id="SSF55729">
    <property type="entry name" value="Acyl-CoA N-acyltransferases (Nat)"/>
    <property type="match status" value="1"/>
</dbReference>
<dbReference type="Gene3D" id="3.40.630.30">
    <property type="match status" value="1"/>
</dbReference>
<dbReference type="CDD" id="cd04301">
    <property type="entry name" value="NAT_SF"/>
    <property type="match status" value="1"/>
</dbReference>
<accession>N1UYP5</accession>
<name>N1UYP5_9MICC</name>
<dbReference type="Pfam" id="PF13508">
    <property type="entry name" value="Acetyltransf_7"/>
    <property type="match status" value="1"/>
</dbReference>
<dbReference type="AlphaFoldDB" id="N1UYP5"/>
<comment type="caution">
    <text evidence="2">The sequence shown here is derived from an EMBL/GenBank/DDBJ whole genome shotgun (WGS) entry which is preliminary data.</text>
</comment>
<keyword evidence="3" id="KW-1185">Reference proteome</keyword>
<sequence>MTTVHVRSEHPDDRAEVLRLTARAFAGGDGQEPVEVRLLSELFGCDEYLPDLSVVAEAPAPGSSPVIAGHSITTRGWIDGQPALGLGPISVLPEYQGQGIGAALLEETRLRAVARGEAVIVLLGHTGYYPRFGYRPAAELGIQAPDPQWGAHFMALPLSGRTVPRGLFRYAAPFSRL</sequence>
<gene>
    <name evidence="2" type="ORF">D477_017389</name>
</gene>
<keyword evidence="2" id="KW-0808">Transferase</keyword>
<dbReference type="PROSITE" id="PS51186">
    <property type="entry name" value="GNAT"/>
    <property type="match status" value="1"/>
</dbReference>
<protein>
    <submittedName>
        <fullName evidence="2">Acetyltransferase, GNAT family protein</fullName>
    </submittedName>
</protein>
<proteinExistence type="predicted"/>
<dbReference type="InterPro" id="IPR016181">
    <property type="entry name" value="Acyl_CoA_acyltransferase"/>
</dbReference>
<dbReference type="EMBL" id="ANPE02000214">
    <property type="protein sequence ID" value="EMY32952.1"/>
    <property type="molecule type" value="Genomic_DNA"/>
</dbReference>
<evidence type="ECO:0000259" key="1">
    <source>
        <dbReference type="PROSITE" id="PS51186"/>
    </source>
</evidence>
<dbReference type="OrthoDB" id="9797178at2"/>
<dbReference type="Proteomes" id="UP000010729">
    <property type="component" value="Unassembled WGS sequence"/>
</dbReference>